<gene>
    <name evidence="1" type="ORF">E3N88_02420</name>
</gene>
<name>A0A5N6Q3Q6_9ASTR</name>
<dbReference type="AlphaFoldDB" id="A0A5N6Q3Q6"/>
<accession>A0A5N6Q3Q6</accession>
<sequence>MTDNNKNHNDRLSSWLLHDHKNDWFMDFGFDHDDIHHEYGGDMGAFEFDQKLFEFENNVDLFGGDFVFSPDLNASHNVTMKKENSTLYIVSIIVLYGEKQSHFLDHGGTAHSCGGAPDRCGDMQPLFTEPMLRLGRVLHSTIRNML</sequence>
<comment type="caution">
    <text evidence="1">The sequence shown here is derived from an EMBL/GenBank/DDBJ whole genome shotgun (WGS) entry which is preliminary data.</text>
</comment>
<dbReference type="EMBL" id="SZYD01000001">
    <property type="protein sequence ID" value="KAD7479284.1"/>
    <property type="molecule type" value="Genomic_DNA"/>
</dbReference>
<dbReference type="Proteomes" id="UP000326396">
    <property type="component" value="Linkage Group LG1"/>
</dbReference>
<proteinExistence type="predicted"/>
<evidence type="ECO:0000313" key="2">
    <source>
        <dbReference type="Proteomes" id="UP000326396"/>
    </source>
</evidence>
<evidence type="ECO:0000313" key="1">
    <source>
        <dbReference type="EMBL" id="KAD7479284.1"/>
    </source>
</evidence>
<keyword evidence="2" id="KW-1185">Reference proteome</keyword>
<organism evidence="1 2">
    <name type="scientific">Mikania micrantha</name>
    <name type="common">bitter vine</name>
    <dbReference type="NCBI Taxonomy" id="192012"/>
    <lineage>
        <taxon>Eukaryota</taxon>
        <taxon>Viridiplantae</taxon>
        <taxon>Streptophyta</taxon>
        <taxon>Embryophyta</taxon>
        <taxon>Tracheophyta</taxon>
        <taxon>Spermatophyta</taxon>
        <taxon>Magnoliopsida</taxon>
        <taxon>eudicotyledons</taxon>
        <taxon>Gunneridae</taxon>
        <taxon>Pentapetalae</taxon>
        <taxon>asterids</taxon>
        <taxon>campanulids</taxon>
        <taxon>Asterales</taxon>
        <taxon>Asteraceae</taxon>
        <taxon>Asteroideae</taxon>
        <taxon>Heliantheae alliance</taxon>
        <taxon>Eupatorieae</taxon>
        <taxon>Mikania</taxon>
    </lineage>
</organism>
<reference evidence="1 2" key="1">
    <citation type="submission" date="2019-05" db="EMBL/GenBank/DDBJ databases">
        <title>Mikania micrantha, genome provides insights into the molecular mechanism of rapid growth.</title>
        <authorList>
            <person name="Liu B."/>
        </authorList>
    </citation>
    <scope>NUCLEOTIDE SEQUENCE [LARGE SCALE GENOMIC DNA]</scope>
    <source>
        <strain evidence="1">NLD-2019</strain>
        <tissue evidence="1">Leaf</tissue>
    </source>
</reference>
<protein>
    <submittedName>
        <fullName evidence="1">Uncharacterized protein</fullName>
    </submittedName>
</protein>